<accession>A0ABY9S5T7</accession>
<dbReference type="CDD" id="cd00761">
    <property type="entry name" value="Glyco_tranf_GTA_type"/>
    <property type="match status" value="1"/>
</dbReference>
<evidence type="ECO:0000256" key="1">
    <source>
        <dbReference type="SAM" id="MobiDB-lite"/>
    </source>
</evidence>
<keyword evidence="3" id="KW-0328">Glycosyltransferase</keyword>
<dbReference type="Gene3D" id="3.90.550.10">
    <property type="entry name" value="Spore Coat Polysaccharide Biosynthesis Protein SpsA, Chain A"/>
    <property type="match status" value="1"/>
</dbReference>
<dbReference type="InterPro" id="IPR001173">
    <property type="entry name" value="Glyco_trans_2-like"/>
</dbReference>
<dbReference type="Pfam" id="PF00535">
    <property type="entry name" value="Glycos_transf_2"/>
    <property type="match status" value="1"/>
</dbReference>
<dbReference type="PANTHER" id="PTHR43685:SF3">
    <property type="entry name" value="SLR2126 PROTEIN"/>
    <property type="match status" value="1"/>
</dbReference>
<keyword evidence="4" id="KW-1185">Reference proteome</keyword>
<dbReference type="EMBL" id="CP133762">
    <property type="protein sequence ID" value="WMX48345.1"/>
    <property type="molecule type" value="Genomic_DNA"/>
</dbReference>
<evidence type="ECO:0000313" key="3">
    <source>
        <dbReference type="EMBL" id="WMX48345.1"/>
    </source>
</evidence>
<gene>
    <name evidence="3" type="ORF">RGF97_31040</name>
</gene>
<reference evidence="3 4" key="1">
    <citation type="submission" date="2023-09" db="EMBL/GenBank/DDBJ databases">
        <title>Complete genome of Streptomyces roseicoloratus T14.</title>
        <authorList>
            <person name="Bashizi T."/>
            <person name="Kim M.-J."/>
            <person name="Lee G."/>
            <person name="Tagele S.B."/>
            <person name="Shin J.-H."/>
        </authorList>
    </citation>
    <scope>NUCLEOTIDE SEQUENCE [LARGE SCALE GENOMIC DNA]</scope>
    <source>
        <strain evidence="3 4">T14</strain>
    </source>
</reference>
<organism evidence="3 4">
    <name type="scientific">Streptomyces roseicoloratus</name>
    <dbReference type="NCBI Taxonomy" id="2508722"/>
    <lineage>
        <taxon>Bacteria</taxon>
        <taxon>Bacillati</taxon>
        <taxon>Actinomycetota</taxon>
        <taxon>Actinomycetes</taxon>
        <taxon>Kitasatosporales</taxon>
        <taxon>Streptomycetaceae</taxon>
        <taxon>Streptomyces</taxon>
    </lineage>
</organism>
<dbReference type="PANTHER" id="PTHR43685">
    <property type="entry name" value="GLYCOSYLTRANSFERASE"/>
    <property type="match status" value="1"/>
</dbReference>
<feature type="domain" description="Glycosyltransferase 2-like" evidence="2">
    <location>
        <begin position="72"/>
        <end position="241"/>
    </location>
</feature>
<dbReference type="Proteomes" id="UP001250858">
    <property type="component" value="Chromosome"/>
</dbReference>
<dbReference type="InterPro" id="IPR029044">
    <property type="entry name" value="Nucleotide-diphossugar_trans"/>
</dbReference>
<name>A0ABY9S5T7_9ACTN</name>
<protein>
    <submittedName>
        <fullName evidence="3">Glycosyltransferase</fullName>
        <ecNumber evidence="3">2.4.-.-</ecNumber>
    </submittedName>
</protein>
<dbReference type="RefSeq" id="WP_309549857.1">
    <property type="nucleotide sequence ID" value="NZ_CP133762.1"/>
</dbReference>
<proteinExistence type="predicted"/>
<dbReference type="InterPro" id="IPR050834">
    <property type="entry name" value="Glycosyltransf_2"/>
</dbReference>
<feature type="region of interest" description="Disordered" evidence="1">
    <location>
        <begin position="1"/>
        <end position="63"/>
    </location>
</feature>
<dbReference type="GO" id="GO:0016757">
    <property type="term" value="F:glycosyltransferase activity"/>
    <property type="evidence" value="ECO:0007669"/>
    <property type="project" value="UniProtKB-KW"/>
</dbReference>
<evidence type="ECO:0000259" key="2">
    <source>
        <dbReference type="Pfam" id="PF00535"/>
    </source>
</evidence>
<sequence>MMADTRATRRATGQPAGPVPGTADGQADGQAPGTADGQEPRTGAGQDARPVTGQDADPALLPAGGPAVELDVVIATRDRPPPKLAACLDALGRQTFRRFGVILVDDAGRDPLARRLSSFRALLPGLPVRVTRNEESIGPGASRNRGVALSAAPYILFIDDDCVSRPELLARHHAALDRATGPVVSLGPILAPPGRRMPPWTHWDADRLGREYDRLGRGESTPAWTHCYTGNLAVRRADFRAVGGFDERLARQEDVELGFRLSRLGCRFAFDPAAVVWHDSDRSLRTWTRIPARSAQFDVLIDRFVPDARRLPSIREDLLRRHWLLRLARRLCGPPAARRCAVTGAIGAGCLLHAVHADRPSLAAFSLVWDLEYTHALAEATAAAPGTPPVPRGR</sequence>
<keyword evidence="3" id="KW-0808">Transferase</keyword>
<dbReference type="EC" id="2.4.-.-" evidence="3"/>
<evidence type="ECO:0000313" key="4">
    <source>
        <dbReference type="Proteomes" id="UP001250858"/>
    </source>
</evidence>
<dbReference type="SUPFAM" id="SSF53448">
    <property type="entry name" value="Nucleotide-diphospho-sugar transferases"/>
    <property type="match status" value="1"/>
</dbReference>